<dbReference type="Gramene" id="AET6Gv20469900.52">
    <property type="protein sequence ID" value="AET6Gv20469900.52"/>
    <property type="gene ID" value="AET6Gv20469900"/>
</dbReference>
<dbReference type="AlphaFoldDB" id="A0A453NT33"/>
<sequence>MARASTVGWGRCVGRGCVWRRARWRGRPRRRWWGVPGVAAPIRGSRDLRLLSCVRQRGEMAATWLGRRAGCWPGWCSPACSGAKLV</sequence>
<evidence type="ECO:0000313" key="1">
    <source>
        <dbReference type="EnsemblPlants" id="AET6Gv20469900.52"/>
    </source>
</evidence>
<organism evidence="1 2">
    <name type="scientific">Aegilops tauschii subsp. strangulata</name>
    <name type="common">Goatgrass</name>
    <dbReference type="NCBI Taxonomy" id="200361"/>
    <lineage>
        <taxon>Eukaryota</taxon>
        <taxon>Viridiplantae</taxon>
        <taxon>Streptophyta</taxon>
        <taxon>Embryophyta</taxon>
        <taxon>Tracheophyta</taxon>
        <taxon>Spermatophyta</taxon>
        <taxon>Magnoliopsida</taxon>
        <taxon>Liliopsida</taxon>
        <taxon>Poales</taxon>
        <taxon>Poaceae</taxon>
        <taxon>BOP clade</taxon>
        <taxon>Pooideae</taxon>
        <taxon>Triticodae</taxon>
        <taxon>Triticeae</taxon>
        <taxon>Triticinae</taxon>
        <taxon>Aegilops</taxon>
    </lineage>
</organism>
<proteinExistence type="predicted"/>
<accession>A0A453NT33</accession>
<reference evidence="1" key="4">
    <citation type="submission" date="2019-03" db="UniProtKB">
        <authorList>
            <consortium name="EnsemblPlants"/>
        </authorList>
    </citation>
    <scope>IDENTIFICATION</scope>
</reference>
<protein>
    <submittedName>
        <fullName evidence="1">Uncharacterized protein</fullName>
    </submittedName>
</protein>
<name>A0A453NT33_AEGTS</name>
<reference evidence="2" key="2">
    <citation type="journal article" date="2017" name="Nat. Plants">
        <title>The Aegilops tauschii genome reveals multiple impacts of transposons.</title>
        <authorList>
            <person name="Zhao G."/>
            <person name="Zou C."/>
            <person name="Li K."/>
            <person name="Wang K."/>
            <person name="Li T."/>
            <person name="Gao L."/>
            <person name="Zhang X."/>
            <person name="Wang H."/>
            <person name="Yang Z."/>
            <person name="Liu X."/>
            <person name="Jiang W."/>
            <person name="Mao L."/>
            <person name="Kong X."/>
            <person name="Jiao Y."/>
            <person name="Jia J."/>
        </authorList>
    </citation>
    <scope>NUCLEOTIDE SEQUENCE [LARGE SCALE GENOMIC DNA]</scope>
    <source>
        <strain evidence="2">cv. AL8/78</strain>
    </source>
</reference>
<reference evidence="1" key="5">
    <citation type="journal article" date="2021" name="G3 (Bethesda)">
        <title>Aegilops tauschii genome assembly Aet v5.0 features greater sequence contiguity and improved annotation.</title>
        <authorList>
            <person name="Wang L."/>
            <person name="Zhu T."/>
            <person name="Rodriguez J.C."/>
            <person name="Deal K.R."/>
            <person name="Dubcovsky J."/>
            <person name="McGuire P.E."/>
            <person name="Lux T."/>
            <person name="Spannagl M."/>
            <person name="Mayer K.F.X."/>
            <person name="Baldrich P."/>
            <person name="Meyers B.C."/>
            <person name="Huo N."/>
            <person name="Gu Y.Q."/>
            <person name="Zhou H."/>
            <person name="Devos K.M."/>
            <person name="Bennetzen J.L."/>
            <person name="Unver T."/>
            <person name="Budak H."/>
            <person name="Gulick P.J."/>
            <person name="Galiba G."/>
            <person name="Kalapos B."/>
            <person name="Nelson D.R."/>
            <person name="Li P."/>
            <person name="You F.M."/>
            <person name="Luo M.C."/>
            <person name="Dvorak J."/>
        </authorList>
    </citation>
    <scope>NUCLEOTIDE SEQUENCE [LARGE SCALE GENOMIC DNA]</scope>
    <source>
        <strain evidence="1">cv. AL8/78</strain>
    </source>
</reference>
<reference evidence="2" key="1">
    <citation type="journal article" date="2014" name="Science">
        <title>Ancient hybridizations among the ancestral genomes of bread wheat.</title>
        <authorList>
            <consortium name="International Wheat Genome Sequencing Consortium,"/>
            <person name="Marcussen T."/>
            <person name="Sandve S.R."/>
            <person name="Heier L."/>
            <person name="Spannagl M."/>
            <person name="Pfeifer M."/>
            <person name="Jakobsen K.S."/>
            <person name="Wulff B.B."/>
            <person name="Steuernagel B."/>
            <person name="Mayer K.F."/>
            <person name="Olsen O.A."/>
        </authorList>
    </citation>
    <scope>NUCLEOTIDE SEQUENCE [LARGE SCALE GENOMIC DNA]</scope>
    <source>
        <strain evidence="2">cv. AL8/78</strain>
    </source>
</reference>
<dbReference type="Proteomes" id="UP000015105">
    <property type="component" value="Chromosome 6D"/>
</dbReference>
<keyword evidence="2" id="KW-1185">Reference proteome</keyword>
<evidence type="ECO:0000313" key="2">
    <source>
        <dbReference type="Proteomes" id="UP000015105"/>
    </source>
</evidence>
<dbReference type="EnsemblPlants" id="AET6Gv20469900.52">
    <property type="protein sequence ID" value="AET6Gv20469900.52"/>
    <property type="gene ID" value="AET6Gv20469900"/>
</dbReference>
<reference evidence="1" key="3">
    <citation type="journal article" date="2017" name="Nature">
        <title>Genome sequence of the progenitor of the wheat D genome Aegilops tauschii.</title>
        <authorList>
            <person name="Luo M.C."/>
            <person name="Gu Y.Q."/>
            <person name="Puiu D."/>
            <person name="Wang H."/>
            <person name="Twardziok S.O."/>
            <person name="Deal K.R."/>
            <person name="Huo N."/>
            <person name="Zhu T."/>
            <person name="Wang L."/>
            <person name="Wang Y."/>
            <person name="McGuire P.E."/>
            <person name="Liu S."/>
            <person name="Long H."/>
            <person name="Ramasamy R.K."/>
            <person name="Rodriguez J.C."/>
            <person name="Van S.L."/>
            <person name="Yuan L."/>
            <person name="Wang Z."/>
            <person name="Xia Z."/>
            <person name="Xiao L."/>
            <person name="Anderson O.D."/>
            <person name="Ouyang S."/>
            <person name="Liang Y."/>
            <person name="Zimin A.V."/>
            <person name="Pertea G."/>
            <person name="Qi P."/>
            <person name="Bennetzen J.L."/>
            <person name="Dai X."/>
            <person name="Dawson M.W."/>
            <person name="Muller H.G."/>
            <person name="Kugler K."/>
            <person name="Rivarola-Duarte L."/>
            <person name="Spannagl M."/>
            <person name="Mayer K.F.X."/>
            <person name="Lu F.H."/>
            <person name="Bevan M.W."/>
            <person name="Leroy P."/>
            <person name="Li P."/>
            <person name="You F.M."/>
            <person name="Sun Q."/>
            <person name="Liu Z."/>
            <person name="Lyons E."/>
            <person name="Wicker T."/>
            <person name="Salzberg S.L."/>
            <person name="Devos K.M."/>
            <person name="Dvorak J."/>
        </authorList>
    </citation>
    <scope>NUCLEOTIDE SEQUENCE [LARGE SCALE GENOMIC DNA]</scope>
    <source>
        <strain evidence="1">cv. AL8/78</strain>
    </source>
</reference>